<comment type="similarity">
    <text evidence="1">Belongs to the CutA family.</text>
</comment>
<evidence type="ECO:0000313" key="3">
    <source>
        <dbReference type="EMBL" id="QXQ12706.1"/>
    </source>
</evidence>
<evidence type="ECO:0000313" key="4">
    <source>
        <dbReference type="Proteomes" id="UP000887023"/>
    </source>
</evidence>
<feature type="compositionally biased region" description="Low complexity" evidence="2">
    <location>
        <begin position="144"/>
        <end position="157"/>
    </location>
</feature>
<evidence type="ECO:0000256" key="2">
    <source>
        <dbReference type="SAM" id="MobiDB-lite"/>
    </source>
</evidence>
<dbReference type="Gene3D" id="3.30.70.120">
    <property type="match status" value="1"/>
</dbReference>
<evidence type="ECO:0000256" key="1">
    <source>
        <dbReference type="ARBA" id="ARBA00010169"/>
    </source>
</evidence>
<dbReference type="EMBL" id="CP079105">
    <property type="protein sequence ID" value="QXQ12706.1"/>
    <property type="molecule type" value="Genomic_DNA"/>
</dbReference>
<protein>
    <submittedName>
        <fullName evidence="3">Divalent-cation tolerance protein CutA</fullName>
    </submittedName>
</protein>
<sequence>MRWAVSWSESESGVGASHIEEFDTQESVVEVNITGDDAAWLAEFATSLVNDRLAACANLISQVRSVYRWQGRIEDSSEALAVLHTRRSLVDRIVERADSDHPYDVPQVVVKPIVTGHAAYLEWVRAETAPEPARRAPTDDRSSPAVPDAAAPQVPHR</sequence>
<name>A0ABX8SAG1_9ACTN</name>
<dbReference type="InterPro" id="IPR011322">
    <property type="entry name" value="N-reg_PII-like_a/b"/>
</dbReference>
<keyword evidence="4" id="KW-1185">Reference proteome</keyword>
<dbReference type="Proteomes" id="UP000887023">
    <property type="component" value="Chromosome"/>
</dbReference>
<feature type="region of interest" description="Disordered" evidence="2">
    <location>
        <begin position="128"/>
        <end position="157"/>
    </location>
</feature>
<feature type="compositionally biased region" description="Basic and acidic residues" evidence="2">
    <location>
        <begin position="132"/>
        <end position="142"/>
    </location>
</feature>
<proteinExistence type="inferred from homology"/>
<dbReference type="SUPFAM" id="SSF54913">
    <property type="entry name" value="GlnB-like"/>
    <property type="match status" value="1"/>
</dbReference>
<dbReference type="PANTHER" id="PTHR23419:SF8">
    <property type="entry name" value="FI09726P"/>
    <property type="match status" value="1"/>
</dbReference>
<gene>
    <name evidence="3" type="ORF">KV203_12195</name>
</gene>
<dbReference type="PANTHER" id="PTHR23419">
    <property type="entry name" value="DIVALENT CATION TOLERANCE CUTA-RELATED"/>
    <property type="match status" value="1"/>
</dbReference>
<organism evidence="3 4">
    <name type="scientific">Skermania pinensis</name>
    <dbReference type="NCBI Taxonomy" id="39122"/>
    <lineage>
        <taxon>Bacteria</taxon>
        <taxon>Bacillati</taxon>
        <taxon>Actinomycetota</taxon>
        <taxon>Actinomycetes</taxon>
        <taxon>Mycobacteriales</taxon>
        <taxon>Gordoniaceae</taxon>
        <taxon>Skermania</taxon>
    </lineage>
</organism>
<dbReference type="Pfam" id="PF03091">
    <property type="entry name" value="CutA1"/>
    <property type="match status" value="1"/>
</dbReference>
<dbReference type="InterPro" id="IPR015867">
    <property type="entry name" value="N-reg_PII/ATP_PRibTrfase_C"/>
</dbReference>
<dbReference type="InterPro" id="IPR004323">
    <property type="entry name" value="Ion_tolerance_CutA"/>
</dbReference>
<reference evidence="3" key="1">
    <citation type="submission" date="2021-07" db="EMBL/GenBank/DDBJ databases">
        <title>Candidatus Kaistella beijingensis sp. nov. isolated from a municipal wastewater treatment plant is involved in sludge foaming.</title>
        <authorList>
            <person name="Song Y."/>
            <person name="Liu S.-J."/>
        </authorList>
    </citation>
    <scope>NUCLEOTIDE SEQUENCE</scope>
    <source>
        <strain evidence="3">DSM 43998</strain>
    </source>
</reference>
<accession>A0ABX8SAG1</accession>